<dbReference type="Gene3D" id="2.60.120.10">
    <property type="entry name" value="Jelly Rolls"/>
    <property type="match status" value="1"/>
</dbReference>
<feature type="domain" description="HTH araC/xylS-type" evidence="4">
    <location>
        <begin position="258"/>
        <end position="355"/>
    </location>
</feature>
<dbReference type="GO" id="GO:0043565">
    <property type="term" value="F:sequence-specific DNA binding"/>
    <property type="evidence" value="ECO:0007669"/>
    <property type="project" value="InterPro"/>
</dbReference>
<dbReference type="HOGENOM" id="CLU_000445_88_0_9"/>
<protein>
    <submittedName>
        <fullName evidence="5">Transcriptional regulator-type</fullName>
    </submittedName>
</protein>
<keyword evidence="2" id="KW-0238">DNA-binding</keyword>
<proteinExistence type="predicted"/>
<dbReference type="InterPro" id="IPR014710">
    <property type="entry name" value="RmlC-like_jellyroll"/>
</dbReference>
<dbReference type="STRING" id="272621.LBA1700"/>
<dbReference type="eggNOG" id="COG0662">
    <property type="taxonomic scope" value="Bacteria"/>
</dbReference>
<dbReference type="InterPro" id="IPR009057">
    <property type="entry name" value="Homeodomain-like_sf"/>
</dbReference>
<dbReference type="PATRIC" id="fig|272621.13.peg.1620"/>
<dbReference type="DNASU" id="3251529"/>
<reference evidence="5 6" key="1">
    <citation type="journal article" date="2005" name="Proc. Natl. Acad. Sci. U.S.A.">
        <title>Complete genome sequence of the probiotic lactic acid bacterium Lactobacillus acidophilus NCFM.</title>
        <authorList>
            <person name="Altermann E."/>
            <person name="Russell W.M."/>
            <person name="Azcarate-Peril M.A."/>
            <person name="Barrangou R."/>
            <person name="Buck B.L."/>
            <person name="McAuliffe O."/>
            <person name="Souther N."/>
            <person name="Dobson A."/>
            <person name="Duong T."/>
            <person name="Callanan M."/>
            <person name="Lick S."/>
            <person name="Hamrick A."/>
            <person name="Cano R."/>
            <person name="Klaenhammer T.R."/>
        </authorList>
    </citation>
    <scope>NUCLEOTIDE SEQUENCE [LARGE SCALE GENOMIC DNA]</scope>
    <source>
        <strain evidence="6">ATCC 700396 / NCK56 / N2 / NCFM</strain>
    </source>
</reference>
<dbReference type="PANTHER" id="PTHR43280">
    <property type="entry name" value="ARAC-FAMILY TRANSCRIPTIONAL REGULATOR"/>
    <property type="match status" value="1"/>
</dbReference>
<keyword evidence="6" id="KW-1185">Reference proteome</keyword>
<sequence>MCLFNRYFKTIFKVVLNKGSVLMMNAEILKVLRKNNDFQNWEEIKNRLHPIIIKHVEGEPVYQFFDTLNDNSFEKNGQLISLSTQPINSFVPYHIHNYVEMMVVLSGSCVIKTANEAITLNENEIIIIGCKTIHKVEPIDDKTIMIKIALKRAAFSLEDLVFLTHSHNAQSVSSIVFSLLSSDDSHGAFNVFRTHHDVHVVNKIYNIISEYYCPDDYSNQIIKLEILELFIRLIRIASKDAVFQTQKEVQNNNEIDLLTLLLYIERNYKTINLKSMAKYFNFNPNYLSSILREKTGYTFIKLVHLQRINVAAEYLALTNTPVEGISLAVGYENPSYFYKMFKKYMGCSPKEYRQKQIAG</sequence>
<keyword evidence="3" id="KW-0804">Transcription</keyword>
<dbReference type="InterPro" id="IPR011051">
    <property type="entry name" value="RmlC_Cupin_sf"/>
</dbReference>
<dbReference type="PROSITE" id="PS00041">
    <property type="entry name" value="HTH_ARAC_FAMILY_1"/>
    <property type="match status" value="1"/>
</dbReference>
<organism evidence="6">
    <name type="scientific">Lactobacillus acidophilus (strain ATCC 700396 / NCK56 / N2 / NCFM)</name>
    <dbReference type="NCBI Taxonomy" id="272621"/>
    <lineage>
        <taxon>Bacteria</taxon>
        <taxon>Bacillati</taxon>
        <taxon>Bacillota</taxon>
        <taxon>Bacilli</taxon>
        <taxon>Lactobacillales</taxon>
        <taxon>Lactobacillaceae</taxon>
        <taxon>Lactobacillus</taxon>
    </lineage>
</organism>
<dbReference type="GO" id="GO:0003700">
    <property type="term" value="F:DNA-binding transcription factor activity"/>
    <property type="evidence" value="ECO:0007669"/>
    <property type="project" value="InterPro"/>
</dbReference>
<keyword evidence="1" id="KW-0805">Transcription regulation</keyword>
<dbReference type="InterPro" id="IPR018060">
    <property type="entry name" value="HTH_AraC"/>
</dbReference>
<dbReference type="PRINTS" id="PR00032">
    <property type="entry name" value="HTHARAC"/>
</dbReference>
<dbReference type="SUPFAM" id="SSF46689">
    <property type="entry name" value="Homeodomain-like"/>
    <property type="match status" value="1"/>
</dbReference>
<accession>Q5FIG2</accession>
<dbReference type="SMART" id="SM00342">
    <property type="entry name" value="HTH_ARAC"/>
    <property type="match status" value="1"/>
</dbReference>
<dbReference type="Gene3D" id="1.10.10.60">
    <property type="entry name" value="Homeodomain-like"/>
    <property type="match status" value="2"/>
</dbReference>
<evidence type="ECO:0000313" key="5">
    <source>
        <dbReference type="EMBL" id="AAV43512.1"/>
    </source>
</evidence>
<dbReference type="BioCyc" id="LACI272621:G1G49-1668-MONOMER"/>
<dbReference type="PANTHER" id="PTHR43280:SF28">
    <property type="entry name" value="HTH-TYPE TRANSCRIPTIONAL ACTIVATOR RHAS"/>
    <property type="match status" value="1"/>
</dbReference>
<dbReference type="KEGG" id="lac:LBA1700"/>
<dbReference type="Proteomes" id="UP000006381">
    <property type="component" value="Chromosome"/>
</dbReference>
<evidence type="ECO:0000256" key="3">
    <source>
        <dbReference type="ARBA" id="ARBA00023163"/>
    </source>
</evidence>
<dbReference type="AlphaFoldDB" id="Q5FIG2"/>
<gene>
    <name evidence="5" type="ordered locus">LBA1700</name>
</gene>
<evidence type="ECO:0000313" key="6">
    <source>
        <dbReference type="Proteomes" id="UP000006381"/>
    </source>
</evidence>
<evidence type="ECO:0000259" key="4">
    <source>
        <dbReference type="PROSITE" id="PS01124"/>
    </source>
</evidence>
<dbReference type="eggNOG" id="COG2207">
    <property type="taxonomic scope" value="Bacteria"/>
</dbReference>
<name>Q5FIG2_LACAC</name>
<evidence type="ECO:0000256" key="1">
    <source>
        <dbReference type="ARBA" id="ARBA00023015"/>
    </source>
</evidence>
<dbReference type="InterPro" id="IPR018062">
    <property type="entry name" value="HTH_AraC-typ_CS"/>
</dbReference>
<dbReference type="SUPFAM" id="SSF51182">
    <property type="entry name" value="RmlC-like cupins"/>
    <property type="match status" value="1"/>
</dbReference>
<dbReference type="Pfam" id="PF12833">
    <property type="entry name" value="HTH_18"/>
    <property type="match status" value="1"/>
</dbReference>
<dbReference type="OrthoDB" id="9816335at2"/>
<dbReference type="EMBL" id="CP000033">
    <property type="protein sequence ID" value="AAV43512.1"/>
    <property type="molecule type" value="Genomic_DNA"/>
</dbReference>
<dbReference type="InterPro" id="IPR020449">
    <property type="entry name" value="Tscrpt_reg_AraC-type_HTH"/>
</dbReference>
<evidence type="ECO:0000256" key="2">
    <source>
        <dbReference type="ARBA" id="ARBA00023125"/>
    </source>
</evidence>
<dbReference type="PROSITE" id="PS01124">
    <property type="entry name" value="HTH_ARAC_FAMILY_2"/>
    <property type="match status" value="1"/>
</dbReference>